<dbReference type="PROSITE" id="PS50920">
    <property type="entry name" value="SOLCAR"/>
    <property type="match status" value="3"/>
</dbReference>
<keyword evidence="13" id="KW-1185">Reference proteome</keyword>
<reference evidence="14" key="1">
    <citation type="submission" date="2016-11" db="UniProtKB">
        <authorList>
            <consortium name="WormBaseParasite"/>
        </authorList>
    </citation>
    <scope>IDENTIFICATION</scope>
</reference>
<dbReference type="Gene3D" id="1.50.40.10">
    <property type="entry name" value="Mitochondrial carrier domain"/>
    <property type="match status" value="2"/>
</dbReference>
<dbReference type="Pfam" id="PF00153">
    <property type="entry name" value="Mito_carr"/>
    <property type="match status" value="4"/>
</dbReference>
<evidence type="ECO:0000256" key="9">
    <source>
        <dbReference type="ARBA" id="ARBA00023136"/>
    </source>
</evidence>
<evidence type="ECO:0000256" key="5">
    <source>
        <dbReference type="ARBA" id="ARBA00022737"/>
    </source>
</evidence>
<evidence type="ECO:0000256" key="10">
    <source>
        <dbReference type="PROSITE-ProRule" id="PRU00282"/>
    </source>
</evidence>
<feature type="transmembrane region" description="Helical" evidence="12">
    <location>
        <begin position="222"/>
        <end position="243"/>
    </location>
</feature>
<name>A0A1I8B774_MELHA</name>
<evidence type="ECO:0000313" key="14">
    <source>
        <dbReference type="WBParaSite" id="MhA1_Contig1472.frz3.gene3"/>
    </source>
</evidence>
<keyword evidence="4 10" id="KW-0812">Transmembrane</keyword>
<evidence type="ECO:0000256" key="12">
    <source>
        <dbReference type="SAM" id="Phobius"/>
    </source>
</evidence>
<comment type="similarity">
    <text evidence="2 11">Belongs to the mitochondrial carrier (TC 2.A.29) family.</text>
</comment>
<evidence type="ECO:0000256" key="1">
    <source>
        <dbReference type="ARBA" id="ARBA00004448"/>
    </source>
</evidence>
<evidence type="ECO:0000256" key="8">
    <source>
        <dbReference type="ARBA" id="ARBA00023128"/>
    </source>
</evidence>
<dbReference type="GO" id="GO:0015218">
    <property type="term" value="F:pyrimidine nucleotide transmembrane transporter activity"/>
    <property type="evidence" value="ECO:0007669"/>
    <property type="project" value="InterPro"/>
</dbReference>
<feature type="repeat" description="Solcar" evidence="10">
    <location>
        <begin position="167"/>
        <end position="249"/>
    </location>
</feature>
<dbReference type="OMA" id="AFYNGMG"/>
<keyword evidence="5" id="KW-0677">Repeat</keyword>
<keyword evidence="9 10" id="KW-0472">Membrane</keyword>
<dbReference type="GO" id="GO:1990519">
    <property type="term" value="P:pyrimidine nucleotide import into mitochondrion"/>
    <property type="evidence" value="ECO:0007669"/>
    <property type="project" value="TreeGrafter"/>
</dbReference>
<evidence type="ECO:0000256" key="3">
    <source>
        <dbReference type="ARBA" id="ARBA00022448"/>
    </source>
</evidence>
<dbReference type="PANTHER" id="PTHR45829">
    <property type="entry name" value="MITOCHONDRIAL CARRIER PROTEIN RIM2"/>
    <property type="match status" value="1"/>
</dbReference>
<keyword evidence="7 12" id="KW-1133">Transmembrane helix</keyword>
<feature type="transmembrane region" description="Helical" evidence="12">
    <location>
        <begin position="169"/>
        <end position="193"/>
    </location>
</feature>
<dbReference type="WBParaSite" id="MhA1_Contig1472.frz3.gene3">
    <property type="protein sequence ID" value="MhA1_Contig1472.frz3.gene3"/>
    <property type="gene ID" value="MhA1_Contig1472.frz3.gene3"/>
</dbReference>
<keyword evidence="8" id="KW-0496">Mitochondrion</keyword>
<dbReference type="Proteomes" id="UP000095281">
    <property type="component" value="Unplaced"/>
</dbReference>
<keyword evidence="6" id="KW-0999">Mitochondrion inner membrane</keyword>
<evidence type="ECO:0000313" key="13">
    <source>
        <dbReference type="Proteomes" id="UP000095281"/>
    </source>
</evidence>
<dbReference type="InterPro" id="IPR023395">
    <property type="entry name" value="MCP_dom_sf"/>
</dbReference>
<protein>
    <submittedName>
        <fullName evidence="14">Mitochondrial carrier protein</fullName>
    </submittedName>
</protein>
<dbReference type="SUPFAM" id="SSF103506">
    <property type="entry name" value="Mitochondrial carrier"/>
    <property type="match status" value="1"/>
</dbReference>
<dbReference type="InterPro" id="IPR049562">
    <property type="entry name" value="SLC25A33/36-like"/>
</dbReference>
<dbReference type="InterPro" id="IPR018108">
    <property type="entry name" value="MCP_transmembrane"/>
</dbReference>
<evidence type="ECO:0000256" key="11">
    <source>
        <dbReference type="RuleBase" id="RU000488"/>
    </source>
</evidence>
<evidence type="ECO:0000256" key="6">
    <source>
        <dbReference type="ARBA" id="ARBA00022792"/>
    </source>
</evidence>
<dbReference type="GO" id="GO:0005743">
    <property type="term" value="C:mitochondrial inner membrane"/>
    <property type="evidence" value="ECO:0007669"/>
    <property type="project" value="UniProtKB-SubCell"/>
</dbReference>
<accession>A0A1I8B774</accession>
<dbReference type="AlphaFoldDB" id="A0A1I8B774"/>
<feature type="repeat" description="Solcar" evidence="10">
    <location>
        <begin position="10"/>
        <end position="145"/>
    </location>
</feature>
<feature type="repeat" description="Solcar" evidence="10">
    <location>
        <begin position="267"/>
        <end position="350"/>
    </location>
</feature>
<feature type="transmembrane region" description="Helical" evidence="12">
    <location>
        <begin position="268"/>
        <end position="288"/>
    </location>
</feature>
<keyword evidence="3 11" id="KW-0813">Transport</keyword>
<evidence type="ECO:0000256" key="2">
    <source>
        <dbReference type="ARBA" id="ARBA00006375"/>
    </source>
</evidence>
<evidence type="ECO:0000256" key="4">
    <source>
        <dbReference type="ARBA" id="ARBA00022692"/>
    </source>
</evidence>
<comment type="subcellular location">
    <subcellularLocation>
        <location evidence="1">Mitochondrion inner membrane</location>
        <topology evidence="1">Multi-pass membrane protein</topology>
    </subcellularLocation>
</comment>
<sequence>MAQNETGGLKEAFIHFTGGAVGGTAGTALTCPLEVIKTRMQSSQGFLIYRQLREDAIKAVKKPLIEAAIPGPSSSSKTAEGSFVRFSVAKRLFRAHWPPLSLLAIRSVWNEGGTAALFKGLVPNLIGVTPSKAIYFCFYSLTKRISNNYCSRDETNGETESKWLAPNSAFIHMFSAGIGGLIAATLINPIWVVKTRLQLHHGRLGAKECFLRIVKREGFLGLWRGVTGSYLGIFETVIQFVIYENLRSRISDPDQKFLGSYADKQHQAFLQFMLAGGIAKTCAVIIAYPHEVIRTRLREEGNQLRLRQLVRTLWREGYLRPFYRGLTVQLLRSAPNTAITMFTYELVVHLLHRFLGEHPTE</sequence>
<dbReference type="PANTHER" id="PTHR45829:SF4">
    <property type="entry name" value="MITOCHONDRIAL CARRIER PROTEIN RIM2"/>
    <property type="match status" value="1"/>
</dbReference>
<evidence type="ECO:0000256" key="7">
    <source>
        <dbReference type="ARBA" id="ARBA00022989"/>
    </source>
</evidence>
<proteinExistence type="inferred from homology"/>
<organism evidence="13 14">
    <name type="scientific">Meloidogyne hapla</name>
    <name type="common">Root-knot nematode worm</name>
    <dbReference type="NCBI Taxonomy" id="6305"/>
    <lineage>
        <taxon>Eukaryota</taxon>
        <taxon>Metazoa</taxon>
        <taxon>Ecdysozoa</taxon>
        <taxon>Nematoda</taxon>
        <taxon>Chromadorea</taxon>
        <taxon>Rhabditida</taxon>
        <taxon>Tylenchina</taxon>
        <taxon>Tylenchomorpha</taxon>
        <taxon>Tylenchoidea</taxon>
        <taxon>Meloidogynidae</taxon>
        <taxon>Meloidogyninae</taxon>
        <taxon>Meloidogyne</taxon>
    </lineage>
</organism>